<evidence type="ECO:0000313" key="1">
    <source>
        <dbReference type="EMBL" id="MDO6964065.1"/>
    </source>
</evidence>
<organism evidence="1 2">
    <name type="scientific">Rhizobium alvei</name>
    <dbReference type="NCBI Taxonomy" id="1132659"/>
    <lineage>
        <taxon>Bacteria</taxon>
        <taxon>Pseudomonadati</taxon>
        <taxon>Pseudomonadota</taxon>
        <taxon>Alphaproteobacteria</taxon>
        <taxon>Hyphomicrobiales</taxon>
        <taxon>Rhizobiaceae</taxon>
        <taxon>Rhizobium/Agrobacterium group</taxon>
        <taxon>Rhizobium</taxon>
    </lineage>
</organism>
<reference evidence="1" key="1">
    <citation type="journal article" date="2015" name="Int. J. Syst. Evol. Microbiol.">
        <title>Rhizobium alvei sp. nov., isolated from a freshwater river.</title>
        <authorList>
            <person name="Sheu S.Y."/>
            <person name="Huang H.W."/>
            <person name="Young C.C."/>
            <person name="Chen W.M."/>
        </authorList>
    </citation>
    <scope>NUCLEOTIDE SEQUENCE</scope>
    <source>
        <strain evidence="1">TNR-22</strain>
    </source>
</reference>
<keyword evidence="2" id="KW-1185">Reference proteome</keyword>
<dbReference type="Proteomes" id="UP001174932">
    <property type="component" value="Unassembled WGS sequence"/>
</dbReference>
<protein>
    <submittedName>
        <fullName evidence="1">Uncharacterized protein</fullName>
    </submittedName>
</protein>
<evidence type="ECO:0000313" key="2">
    <source>
        <dbReference type="Proteomes" id="UP001174932"/>
    </source>
</evidence>
<gene>
    <name evidence="1" type="ORF">Q4481_08865</name>
</gene>
<proteinExistence type="predicted"/>
<dbReference type="RefSeq" id="WP_304375979.1">
    <property type="nucleotide sequence ID" value="NZ_JAUOZU010000006.1"/>
</dbReference>
<dbReference type="EMBL" id="JAUOZU010000006">
    <property type="protein sequence ID" value="MDO6964065.1"/>
    <property type="molecule type" value="Genomic_DNA"/>
</dbReference>
<comment type="caution">
    <text evidence="1">The sequence shown here is derived from an EMBL/GenBank/DDBJ whole genome shotgun (WGS) entry which is preliminary data.</text>
</comment>
<accession>A0ABT8YK64</accession>
<reference evidence="1" key="2">
    <citation type="submission" date="2023-07" db="EMBL/GenBank/DDBJ databases">
        <authorList>
            <person name="Shen H."/>
        </authorList>
    </citation>
    <scope>NUCLEOTIDE SEQUENCE</scope>
    <source>
        <strain evidence="1">TNR-22</strain>
    </source>
</reference>
<sequence>MKAIVIVMNILGCDDGGANCLPVATVAHEWQTISQCDKASERELKAYQNISYPMVVAVCQSADDPGYEDAEQDAENITAAEQKAGKVPEPPEEAKDPGLTGKAVALVKTVVPSKKELSTIIHAPVRVVTGTYNWVSRKVSF</sequence>
<name>A0ABT8YK64_9HYPH</name>